<evidence type="ECO:0000259" key="7">
    <source>
        <dbReference type="Pfam" id="PF00962"/>
    </source>
</evidence>
<proteinExistence type="inferred from homology"/>
<evidence type="ECO:0000256" key="5">
    <source>
        <dbReference type="ARBA" id="ARBA00022801"/>
    </source>
</evidence>
<dbReference type="GO" id="GO:0046103">
    <property type="term" value="P:inosine biosynthetic process"/>
    <property type="evidence" value="ECO:0007669"/>
    <property type="project" value="TreeGrafter"/>
</dbReference>
<keyword evidence="4" id="KW-0479">Metal-binding</keyword>
<keyword evidence="9" id="KW-1185">Reference proteome</keyword>
<dbReference type="NCBIfam" id="TIGR01430">
    <property type="entry name" value="aden_deam"/>
    <property type="match status" value="1"/>
</dbReference>
<dbReference type="SUPFAM" id="SSF51556">
    <property type="entry name" value="Metallo-dependent hydrolases"/>
    <property type="match status" value="1"/>
</dbReference>
<dbReference type="Pfam" id="PF00962">
    <property type="entry name" value="A_deaminase"/>
    <property type="match status" value="1"/>
</dbReference>
<evidence type="ECO:0000256" key="2">
    <source>
        <dbReference type="ARBA" id="ARBA00006676"/>
    </source>
</evidence>
<evidence type="ECO:0000313" key="9">
    <source>
        <dbReference type="Proteomes" id="UP000582837"/>
    </source>
</evidence>
<comment type="similarity">
    <text evidence="2">Belongs to the metallo-dependent hydrolases superfamily. Adenosine and AMP deaminases family.</text>
</comment>
<evidence type="ECO:0000313" key="8">
    <source>
        <dbReference type="EMBL" id="MBB6069287.1"/>
    </source>
</evidence>
<evidence type="ECO:0000256" key="3">
    <source>
        <dbReference type="ARBA" id="ARBA00012784"/>
    </source>
</evidence>
<dbReference type="RefSeq" id="WP_170037915.1">
    <property type="nucleotide sequence ID" value="NZ_JABDTL010000002.1"/>
</dbReference>
<sequence>MQVTRELLHRLPKAELHVHLDGSLRPETMLELAAEYGKPMPASDAETLRDYMHVKDARNLVEYLERFDITLSIMQQDAALERIAYELAADLAAENVRYAEIRYSPILNSREGLPLTAVVDAPLRGLARAEAEFGIQTRVIICGIRNMEPATSRDLADLTVAYKDHGVVAFDLAGAEYNYPAKKHKDAFYTVINKNMAATIHAGEAYGPESIHQALHFCKANRIGHGTRLYEDPDLMRYVNDFRIPIEICLTSNVQTRAVPSFEEHPLRQYYDAGLVLSLNTDNRLMSATTVTEEYWRAHQYLGFTWDELVDIALMGFESSFLHRPAKLEMIRKVKEEIAAIEASAA</sequence>
<feature type="domain" description="Adenosine deaminase" evidence="7">
    <location>
        <begin position="12"/>
        <end position="336"/>
    </location>
</feature>
<accession>A0A841GL12</accession>
<dbReference type="Proteomes" id="UP000582837">
    <property type="component" value="Unassembled WGS sequence"/>
</dbReference>
<dbReference type="EMBL" id="JACHIA010000002">
    <property type="protein sequence ID" value="MBB6069287.1"/>
    <property type="molecule type" value="Genomic_DNA"/>
</dbReference>
<dbReference type="InterPro" id="IPR006330">
    <property type="entry name" value="Ado/ade_deaminase"/>
</dbReference>
<keyword evidence="5 8" id="KW-0378">Hydrolase</keyword>
<dbReference type="GO" id="GO:0043103">
    <property type="term" value="P:hypoxanthine salvage"/>
    <property type="evidence" value="ECO:0007669"/>
    <property type="project" value="TreeGrafter"/>
</dbReference>
<reference evidence="8 9" key="1">
    <citation type="submission" date="2020-08" db="EMBL/GenBank/DDBJ databases">
        <title>Genomic Encyclopedia of Type Strains, Phase IV (KMG-IV): sequencing the most valuable type-strain genomes for metagenomic binning, comparative biology and taxonomic classification.</title>
        <authorList>
            <person name="Goeker M."/>
        </authorList>
    </citation>
    <scope>NUCLEOTIDE SEQUENCE [LARGE SCALE GENOMIC DNA]</scope>
    <source>
        <strain evidence="8 9">DSM 29007</strain>
    </source>
</reference>
<evidence type="ECO:0000256" key="1">
    <source>
        <dbReference type="ARBA" id="ARBA00001947"/>
    </source>
</evidence>
<dbReference type="GO" id="GO:0004000">
    <property type="term" value="F:adenosine deaminase activity"/>
    <property type="evidence" value="ECO:0007669"/>
    <property type="project" value="UniProtKB-ARBA"/>
</dbReference>
<organism evidence="8 9">
    <name type="scientific">Longimicrobium terrae</name>
    <dbReference type="NCBI Taxonomy" id="1639882"/>
    <lineage>
        <taxon>Bacteria</taxon>
        <taxon>Pseudomonadati</taxon>
        <taxon>Gemmatimonadota</taxon>
        <taxon>Longimicrobiia</taxon>
        <taxon>Longimicrobiales</taxon>
        <taxon>Longimicrobiaceae</taxon>
        <taxon>Longimicrobium</taxon>
    </lineage>
</organism>
<dbReference type="InterPro" id="IPR032466">
    <property type="entry name" value="Metal_Hydrolase"/>
</dbReference>
<comment type="cofactor">
    <cofactor evidence="1">
        <name>Zn(2+)</name>
        <dbReference type="ChEBI" id="CHEBI:29105"/>
    </cofactor>
</comment>
<keyword evidence="6" id="KW-0862">Zinc</keyword>
<comment type="caution">
    <text evidence="8">The sequence shown here is derived from an EMBL/GenBank/DDBJ whole genome shotgun (WGS) entry which is preliminary data.</text>
</comment>
<dbReference type="PANTHER" id="PTHR11409:SF43">
    <property type="entry name" value="ADENOSINE DEAMINASE"/>
    <property type="match status" value="1"/>
</dbReference>
<dbReference type="GO" id="GO:0046872">
    <property type="term" value="F:metal ion binding"/>
    <property type="evidence" value="ECO:0007669"/>
    <property type="project" value="UniProtKB-KW"/>
</dbReference>
<dbReference type="GO" id="GO:0060169">
    <property type="term" value="P:negative regulation of adenosine receptor signaling pathway"/>
    <property type="evidence" value="ECO:0007669"/>
    <property type="project" value="TreeGrafter"/>
</dbReference>
<dbReference type="Gene3D" id="3.20.20.140">
    <property type="entry name" value="Metal-dependent hydrolases"/>
    <property type="match status" value="1"/>
</dbReference>
<dbReference type="GO" id="GO:0006154">
    <property type="term" value="P:adenosine catabolic process"/>
    <property type="evidence" value="ECO:0007669"/>
    <property type="project" value="TreeGrafter"/>
</dbReference>
<protein>
    <recommendedName>
        <fullName evidence="3">adenosine deaminase</fullName>
        <ecNumber evidence="3">3.5.4.4</ecNumber>
    </recommendedName>
</protein>
<dbReference type="CDD" id="cd01320">
    <property type="entry name" value="ADA"/>
    <property type="match status" value="1"/>
</dbReference>
<evidence type="ECO:0000256" key="6">
    <source>
        <dbReference type="ARBA" id="ARBA00022833"/>
    </source>
</evidence>
<dbReference type="GO" id="GO:0005829">
    <property type="term" value="C:cytosol"/>
    <property type="evidence" value="ECO:0007669"/>
    <property type="project" value="TreeGrafter"/>
</dbReference>
<dbReference type="InterPro" id="IPR001365">
    <property type="entry name" value="A_deaminase_dom"/>
</dbReference>
<evidence type="ECO:0000256" key="4">
    <source>
        <dbReference type="ARBA" id="ARBA00022723"/>
    </source>
</evidence>
<dbReference type="AlphaFoldDB" id="A0A841GL12"/>
<dbReference type="EC" id="3.5.4.4" evidence="3"/>
<dbReference type="PANTHER" id="PTHR11409">
    <property type="entry name" value="ADENOSINE DEAMINASE"/>
    <property type="match status" value="1"/>
</dbReference>
<dbReference type="GO" id="GO:0009897">
    <property type="term" value="C:external side of plasma membrane"/>
    <property type="evidence" value="ECO:0007669"/>
    <property type="project" value="TreeGrafter"/>
</dbReference>
<gene>
    <name evidence="8" type="ORF">HNQ61_000902</name>
</gene>
<name>A0A841GL12_9BACT</name>